<dbReference type="EC" id="2.7.13.3" evidence="2"/>
<evidence type="ECO:0000256" key="8">
    <source>
        <dbReference type="ARBA" id="ARBA00023012"/>
    </source>
</evidence>
<dbReference type="InterPro" id="IPR025828">
    <property type="entry name" value="Put_sensor_dom"/>
</dbReference>
<evidence type="ECO:0000259" key="11">
    <source>
        <dbReference type="Pfam" id="PF13796"/>
    </source>
</evidence>
<keyword evidence="9" id="KW-0812">Transmembrane</keyword>
<keyword evidence="9" id="KW-0472">Membrane</keyword>
<evidence type="ECO:0000256" key="7">
    <source>
        <dbReference type="ARBA" id="ARBA00022840"/>
    </source>
</evidence>
<keyword evidence="8" id="KW-0902">Two-component regulatory system</keyword>
<dbReference type="Proteomes" id="UP000660454">
    <property type="component" value="Unassembled WGS sequence"/>
</dbReference>
<evidence type="ECO:0000256" key="2">
    <source>
        <dbReference type="ARBA" id="ARBA00012438"/>
    </source>
</evidence>
<evidence type="ECO:0000259" key="10">
    <source>
        <dbReference type="Pfam" id="PF07730"/>
    </source>
</evidence>
<feature type="transmembrane region" description="Helical" evidence="9">
    <location>
        <begin position="159"/>
        <end position="177"/>
    </location>
</feature>
<accession>A0ABQ4H0P0</accession>
<evidence type="ECO:0000256" key="4">
    <source>
        <dbReference type="ARBA" id="ARBA00022679"/>
    </source>
</evidence>
<dbReference type="InterPro" id="IPR036890">
    <property type="entry name" value="HATPase_C_sf"/>
</dbReference>
<evidence type="ECO:0000256" key="3">
    <source>
        <dbReference type="ARBA" id="ARBA00022553"/>
    </source>
</evidence>
<evidence type="ECO:0000313" key="13">
    <source>
        <dbReference type="Proteomes" id="UP000660454"/>
    </source>
</evidence>
<evidence type="ECO:0000256" key="9">
    <source>
        <dbReference type="SAM" id="Phobius"/>
    </source>
</evidence>
<feature type="transmembrane region" description="Helical" evidence="9">
    <location>
        <begin position="41"/>
        <end position="61"/>
    </location>
</feature>
<feature type="transmembrane region" description="Helical" evidence="9">
    <location>
        <begin position="189"/>
        <end position="216"/>
    </location>
</feature>
<keyword evidence="5" id="KW-0547">Nucleotide-binding</keyword>
<protein>
    <recommendedName>
        <fullName evidence="2">histidine kinase</fullName>
        <ecNumber evidence="2">2.7.13.3</ecNumber>
    </recommendedName>
</protein>
<keyword evidence="6 12" id="KW-0418">Kinase</keyword>
<feature type="transmembrane region" description="Helical" evidence="9">
    <location>
        <begin position="67"/>
        <end position="92"/>
    </location>
</feature>
<dbReference type="InterPro" id="IPR011712">
    <property type="entry name" value="Sig_transdc_His_kin_sub3_dim/P"/>
</dbReference>
<keyword evidence="13" id="KW-1185">Reference proteome</keyword>
<dbReference type="SUPFAM" id="SSF55874">
    <property type="entry name" value="ATPase domain of HSP90 chaperone/DNA topoisomerase II/histidine kinase"/>
    <property type="match status" value="1"/>
</dbReference>
<feature type="domain" description="Signal transduction histidine kinase subgroup 3 dimerisation and phosphoacceptor" evidence="10">
    <location>
        <begin position="249"/>
        <end position="311"/>
    </location>
</feature>
<dbReference type="Gene3D" id="3.30.565.10">
    <property type="entry name" value="Histidine kinase-like ATPase, C-terminal domain"/>
    <property type="match status" value="1"/>
</dbReference>
<evidence type="ECO:0000256" key="6">
    <source>
        <dbReference type="ARBA" id="ARBA00022777"/>
    </source>
</evidence>
<comment type="caution">
    <text evidence="12">The sequence shown here is derived from an EMBL/GenBank/DDBJ whole genome shotgun (WGS) entry which is preliminary data.</text>
</comment>
<reference evidence="12 13" key="1">
    <citation type="submission" date="2021-01" db="EMBL/GenBank/DDBJ databases">
        <title>Whole genome shotgun sequence of Microbispora siamensis NBRC 104113.</title>
        <authorList>
            <person name="Komaki H."/>
            <person name="Tamura T."/>
        </authorList>
    </citation>
    <scope>NUCLEOTIDE SEQUENCE [LARGE SCALE GENOMIC DNA]</scope>
    <source>
        <strain evidence="12 13">NBRC 104113</strain>
    </source>
</reference>
<name>A0ABQ4H0P0_9ACTN</name>
<dbReference type="InterPro" id="IPR050482">
    <property type="entry name" value="Sensor_HK_TwoCompSys"/>
</dbReference>
<feature type="domain" description="Putative sensor" evidence="11">
    <location>
        <begin position="44"/>
        <end position="221"/>
    </location>
</feature>
<dbReference type="Pfam" id="PF13796">
    <property type="entry name" value="Sensor"/>
    <property type="match status" value="1"/>
</dbReference>
<organism evidence="12 13">
    <name type="scientific">Microbispora siamensis</name>
    <dbReference type="NCBI Taxonomy" id="564413"/>
    <lineage>
        <taxon>Bacteria</taxon>
        <taxon>Bacillati</taxon>
        <taxon>Actinomycetota</taxon>
        <taxon>Actinomycetes</taxon>
        <taxon>Streptosporangiales</taxon>
        <taxon>Streptosporangiaceae</taxon>
        <taxon>Microbispora</taxon>
    </lineage>
</organism>
<keyword evidence="9" id="KW-1133">Transmembrane helix</keyword>
<dbReference type="CDD" id="cd16917">
    <property type="entry name" value="HATPase_UhpB-NarQ-NarX-like"/>
    <property type="match status" value="1"/>
</dbReference>
<dbReference type="Pfam" id="PF07730">
    <property type="entry name" value="HisKA_3"/>
    <property type="match status" value="1"/>
</dbReference>
<keyword evidence="4" id="KW-0808">Transferase</keyword>
<keyword evidence="7" id="KW-0067">ATP-binding</keyword>
<evidence type="ECO:0000256" key="1">
    <source>
        <dbReference type="ARBA" id="ARBA00000085"/>
    </source>
</evidence>
<dbReference type="GO" id="GO:0016301">
    <property type="term" value="F:kinase activity"/>
    <property type="evidence" value="ECO:0007669"/>
    <property type="project" value="UniProtKB-KW"/>
</dbReference>
<gene>
    <name evidence="12" type="ORF">Msi02_80120</name>
</gene>
<evidence type="ECO:0000313" key="12">
    <source>
        <dbReference type="EMBL" id="GIH67195.1"/>
    </source>
</evidence>
<dbReference type="Gene3D" id="1.20.5.1930">
    <property type="match status" value="1"/>
</dbReference>
<evidence type="ECO:0000256" key="5">
    <source>
        <dbReference type="ARBA" id="ARBA00022741"/>
    </source>
</evidence>
<sequence>MGLAVFGRARTASRVGRVRPNGSWQAVARKDLLATSLPWRALAYVVTGAVVGVVVLASLVASLTTGALFTVFLVGVPLLAVPVVAAVPLGALERRRLRIMDAEPAPSPHRPARPGPRGWLGTRLREQATWRALAYTGLLAVVLGPVELIAVTYGLLMPLVMICAPISVAEAGPIVLLKFWPLDSLTEAFAAAFLGVAVLLLAAYPITALATAHALLARLLLTSTKAESGERLAELTRSRSRLVEAFEVERRRIERDLHDGAQQRLVALTMTLGLAKVSRGEEAAELVARAHEEAKLALAEIRDLIRGIHPRILADRGLPAAVAELADRSPVPVEVDVDVPRLPEPVESVAYFVVSEGLTNVAKHSGAERARVRGRLDGRLLTVEIRDDGVGGADVTAGTGLAGLADRVSAVEGRLMLSSPPGGPTLLRAEIECLPALPP</sequence>
<comment type="catalytic activity">
    <reaction evidence="1">
        <text>ATP + protein L-histidine = ADP + protein N-phospho-L-histidine.</text>
        <dbReference type="EC" id="2.7.13.3"/>
    </reaction>
</comment>
<keyword evidence="3" id="KW-0597">Phosphoprotein</keyword>
<feature type="transmembrane region" description="Helical" evidence="9">
    <location>
        <begin position="132"/>
        <end position="153"/>
    </location>
</feature>
<dbReference type="PANTHER" id="PTHR24421:SF10">
    <property type="entry name" value="NITRATE_NITRITE SENSOR PROTEIN NARQ"/>
    <property type="match status" value="1"/>
</dbReference>
<dbReference type="EMBL" id="BOOF01000069">
    <property type="protein sequence ID" value="GIH67195.1"/>
    <property type="molecule type" value="Genomic_DNA"/>
</dbReference>
<proteinExistence type="predicted"/>
<dbReference type="PANTHER" id="PTHR24421">
    <property type="entry name" value="NITRATE/NITRITE SENSOR PROTEIN NARX-RELATED"/>
    <property type="match status" value="1"/>
</dbReference>